<keyword evidence="4" id="KW-0418">Kinase</keyword>
<evidence type="ECO:0000259" key="8">
    <source>
        <dbReference type="PROSITE" id="PS50011"/>
    </source>
</evidence>
<evidence type="ECO:0000313" key="9">
    <source>
        <dbReference type="EMBL" id="EDV26944.1"/>
    </source>
</evidence>
<dbReference type="GO" id="GO:0004713">
    <property type="term" value="F:protein tyrosine kinase activity"/>
    <property type="evidence" value="ECO:0007669"/>
    <property type="project" value="UniProtKB-KW"/>
</dbReference>
<dbReference type="SMART" id="SM00219">
    <property type="entry name" value="TyrKc"/>
    <property type="match status" value="1"/>
</dbReference>
<keyword evidence="10" id="KW-1185">Reference proteome</keyword>
<evidence type="ECO:0000256" key="3">
    <source>
        <dbReference type="ARBA" id="ARBA00022741"/>
    </source>
</evidence>
<sequence length="136" mass="15561">LQFARDIASGMEYLSECKFIHRDLASRNILLNSSKICKIGDFGMARNIFENDIYSSSGGKVPIKWTSPEAITTKKYSVASDVWSYGILLWEIWSYGLNPYPGWDNTRVVEEVLKGYRLPPAEGCPRKINSMIERCW</sequence>
<dbReference type="AlphaFoldDB" id="B3RRX0"/>
<accession>B3RRX0</accession>
<dbReference type="PRINTS" id="PR00109">
    <property type="entry name" value="TYRKINASE"/>
</dbReference>
<feature type="domain" description="Protein kinase" evidence="8">
    <location>
        <begin position="1"/>
        <end position="136"/>
    </location>
</feature>
<dbReference type="InterPro" id="IPR001245">
    <property type="entry name" value="Ser-Thr/Tyr_kinase_cat_dom"/>
</dbReference>
<dbReference type="FunFam" id="1.10.510.10:FF:001512">
    <property type="entry name" value="Receptor tyrosine-protein kinase erbB-2"/>
    <property type="match status" value="1"/>
</dbReference>
<feature type="non-terminal residue" evidence="9">
    <location>
        <position position="136"/>
    </location>
</feature>
<comment type="subcellular location">
    <subcellularLocation>
        <location evidence="1">Endomembrane system</location>
    </subcellularLocation>
</comment>
<dbReference type="OrthoDB" id="4062651at2759"/>
<dbReference type="PROSITE" id="PS50011">
    <property type="entry name" value="PROTEIN_KINASE_DOM"/>
    <property type="match status" value="1"/>
</dbReference>
<feature type="non-terminal residue" evidence="9">
    <location>
        <position position="1"/>
    </location>
</feature>
<evidence type="ECO:0000256" key="2">
    <source>
        <dbReference type="ARBA" id="ARBA00022679"/>
    </source>
</evidence>
<dbReference type="SUPFAM" id="SSF56112">
    <property type="entry name" value="Protein kinase-like (PK-like)"/>
    <property type="match status" value="1"/>
</dbReference>
<dbReference type="Pfam" id="PF07714">
    <property type="entry name" value="PK_Tyr_Ser-Thr"/>
    <property type="match status" value="1"/>
</dbReference>
<reference evidence="9 10" key="1">
    <citation type="journal article" date="2008" name="Nature">
        <title>The Trichoplax genome and the nature of placozoans.</title>
        <authorList>
            <person name="Srivastava M."/>
            <person name="Begovic E."/>
            <person name="Chapman J."/>
            <person name="Putnam N.H."/>
            <person name="Hellsten U."/>
            <person name="Kawashima T."/>
            <person name="Kuo A."/>
            <person name="Mitros T."/>
            <person name="Salamov A."/>
            <person name="Carpenter M.L."/>
            <person name="Signorovitch A.Y."/>
            <person name="Moreno M.A."/>
            <person name="Kamm K."/>
            <person name="Grimwood J."/>
            <person name="Schmutz J."/>
            <person name="Shapiro H."/>
            <person name="Grigoriev I.V."/>
            <person name="Buss L.W."/>
            <person name="Schierwater B."/>
            <person name="Dellaporta S.L."/>
            <person name="Rokhsar D.S."/>
        </authorList>
    </citation>
    <scope>NUCLEOTIDE SEQUENCE [LARGE SCALE GENOMIC DNA]</scope>
    <source>
        <strain evidence="9 10">Grell-BS-1999</strain>
    </source>
</reference>
<keyword evidence="6" id="KW-0472">Membrane</keyword>
<dbReference type="HOGENOM" id="CLU_000288_7_40_1"/>
<dbReference type="GO" id="GO:0030182">
    <property type="term" value="P:neuron differentiation"/>
    <property type="evidence" value="ECO:0007669"/>
    <property type="project" value="UniProtKB-ARBA"/>
</dbReference>
<dbReference type="Gene3D" id="1.10.510.10">
    <property type="entry name" value="Transferase(Phosphotransferase) domain 1"/>
    <property type="match status" value="1"/>
</dbReference>
<dbReference type="GO" id="GO:0050793">
    <property type="term" value="P:regulation of developmental process"/>
    <property type="evidence" value="ECO:0007669"/>
    <property type="project" value="UniProtKB-ARBA"/>
</dbReference>
<dbReference type="PhylomeDB" id="B3RRX0"/>
<dbReference type="InterPro" id="IPR000719">
    <property type="entry name" value="Prot_kinase_dom"/>
</dbReference>
<evidence type="ECO:0000256" key="4">
    <source>
        <dbReference type="ARBA" id="ARBA00022777"/>
    </source>
</evidence>
<dbReference type="PANTHER" id="PTHR24416:SF539">
    <property type="entry name" value="RECEPTOR PROTEIN-TYROSINE KINASE"/>
    <property type="match status" value="1"/>
</dbReference>
<proteinExistence type="predicted"/>
<dbReference type="InterPro" id="IPR020635">
    <property type="entry name" value="Tyr_kinase_cat_dom"/>
</dbReference>
<dbReference type="InterPro" id="IPR011009">
    <property type="entry name" value="Kinase-like_dom_sf"/>
</dbReference>
<keyword evidence="7" id="KW-0829">Tyrosine-protein kinase</keyword>
<keyword evidence="5" id="KW-0067">ATP-binding</keyword>
<evidence type="ECO:0000256" key="5">
    <source>
        <dbReference type="ARBA" id="ARBA00022840"/>
    </source>
</evidence>
<dbReference type="GO" id="GO:0012505">
    <property type="term" value="C:endomembrane system"/>
    <property type="evidence" value="ECO:0007669"/>
    <property type="project" value="UniProtKB-SubCell"/>
</dbReference>
<dbReference type="EMBL" id="DS985243">
    <property type="protein sequence ID" value="EDV26944.1"/>
    <property type="molecule type" value="Genomic_DNA"/>
</dbReference>
<dbReference type="STRING" id="10228.B3RRX0"/>
<dbReference type="CTD" id="6751635"/>
<dbReference type="InterPro" id="IPR050122">
    <property type="entry name" value="RTK"/>
</dbReference>
<dbReference type="InParanoid" id="B3RRX0"/>
<dbReference type="eggNOG" id="KOG0196">
    <property type="taxonomic scope" value="Eukaryota"/>
</dbReference>
<evidence type="ECO:0000256" key="1">
    <source>
        <dbReference type="ARBA" id="ARBA00004308"/>
    </source>
</evidence>
<protein>
    <recommendedName>
        <fullName evidence="8">Protein kinase domain-containing protein</fullName>
    </recommendedName>
</protein>
<dbReference type="PANTHER" id="PTHR24416">
    <property type="entry name" value="TYROSINE-PROTEIN KINASE RECEPTOR"/>
    <property type="match status" value="1"/>
</dbReference>
<dbReference type="PROSITE" id="PS00109">
    <property type="entry name" value="PROTEIN_KINASE_TYR"/>
    <property type="match status" value="1"/>
</dbReference>
<dbReference type="Proteomes" id="UP000009022">
    <property type="component" value="Unassembled WGS sequence"/>
</dbReference>
<evidence type="ECO:0000313" key="10">
    <source>
        <dbReference type="Proteomes" id="UP000009022"/>
    </source>
</evidence>
<dbReference type="GO" id="GO:0048468">
    <property type="term" value="P:cell development"/>
    <property type="evidence" value="ECO:0007669"/>
    <property type="project" value="UniProtKB-ARBA"/>
</dbReference>
<gene>
    <name evidence="9" type="ORF">TRIADDRAFT_16659</name>
</gene>
<dbReference type="GeneID" id="6751635"/>
<evidence type="ECO:0000256" key="7">
    <source>
        <dbReference type="ARBA" id="ARBA00023137"/>
    </source>
</evidence>
<dbReference type="GO" id="GO:0005524">
    <property type="term" value="F:ATP binding"/>
    <property type="evidence" value="ECO:0007669"/>
    <property type="project" value="UniProtKB-KW"/>
</dbReference>
<name>B3RRX0_TRIAD</name>
<dbReference type="OMA" id="IACGMER"/>
<organism evidence="9 10">
    <name type="scientific">Trichoplax adhaerens</name>
    <name type="common">Trichoplax reptans</name>
    <dbReference type="NCBI Taxonomy" id="10228"/>
    <lineage>
        <taxon>Eukaryota</taxon>
        <taxon>Metazoa</taxon>
        <taxon>Placozoa</taxon>
        <taxon>Uniplacotomia</taxon>
        <taxon>Trichoplacea</taxon>
        <taxon>Trichoplacidae</taxon>
        <taxon>Trichoplax</taxon>
    </lineage>
</organism>
<keyword evidence="2" id="KW-0808">Transferase</keyword>
<evidence type="ECO:0000256" key="6">
    <source>
        <dbReference type="ARBA" id="ARBA00023136"/>
    </source>
</evidence>
<dbReference type="InterPro" id="IPR008266">
    <property type="entry name" value="Tyr_kinase_AS"/>
</dbReference>
<dbReference type="RefSeq" id="XP_002110940.1">
    <property type="nucleotide sequence ID" value="XM_002110904.2"/>
</dbReference>
<dbReference type="KEGG" id="tad:TRIADDRAFT_16659"/>
<keyword evidence="3" id="KW-0547">Nucleotide-binding</keyword>